<dbReference type="PANTHER" id="PTHR43618">
    <property type="entry name" value="7-ALPHA-HYDROXYSTEROID DEHYDROGENASE"/>
    <property type="match status" value="1"/>
</dbReference>
<protein>
    <submittedName>
        <fullName evidence="4">NAD(P)-binding protein</fullName>
    </submittedName>
</protein>
<dbReference type="SUPFAM" id="SSF51735">
    <property type="entry name" value="NAD(P)-binding Rossmann-fold domains"/>
    <property type="match status" value="1"/>
</dbReference>
<comment type="similarity">
    <text evidence="1">Belongs to the short-chain dehydrogenases/reductases (SDR) family.</text>
</comment>
<dbReference type="EMBL" id="KQ965814">
    <property type="protein sequence ID" value="KXS10774.1"/>
    <property type="molecule type" value="Genomic_DNA"/>
</dbReference>
<dbReference type="AlphaFoldDB" id="A0A139A209"/>
<organism evidence="4 5">
    <name type="scientific">Gonapodya prolifera (strain JEL478)</name>
    <name type="common">Monoblepharis prolifera</name>
    <dbReference type="NCBI Taxonomy" id="1344416"/>
    <lineage>
        <taxon>Eukaryota</taxon>
        <taxon>Fungi</taxon>
        <taxon>Fungi incertae sedis</taxon>
        <taxon>Chytridiomycota</taxon>
        <taxon>Chytridiomycota incertae sedis</taxon>
        <taxon>Monoblepharidomycetes</taxon>
        <taxon>Monoblepharidales</taxon>
        <taxon>Gonapodyaceae</taxon>
        <taxon>Gonapodya</taxon>
    </lineage>
</organism>
<dbReference type="PRINTS" id="PR00081">
    <property type="entry name" value="GDHRDH"/>
</dbReference>
<proteinExistence type="inferred from homology"/>
<dbReference type="OrthoDB" id="294295at2759"/>
<evidence type="ECO:0000313" key="5">
    <source>
        <dbReference type="Proteomes" id="UP000070544"/>
    </source>
</evidence>
<evidence type="ECO:0000256" key="1">
    <source>
        <dbReference type="ARBA" id="ARBA00006484"/>
    </source>
</evidence>
<evidence type="ECO:0000313" key="4">
    <source>
        <dbReference type="EMBL" id="KXS10774.1"/>
    </source>
</evidence>
<sequence length="307" mass="32494">MPAEKSVPTGTESYADEKFLSADLFDISGKVALITGGATGIGKIFAQALVCNGARVYITSRNKARIDDVVEEVNRVYGGVNGGQCIGLAQRLGTKAQCDALARELRRREKEVHILIHAAAQRWSGHMHTAPELESFDGIFSLNVKSVYYLTVAMESLLERGSRGVDDPARVITIGSVEGVAGRGQDAKGNVAPGFWASQAAVLQMTRNLALMLAKRFITVNCMAPGAITATESTIAKQPTGKVASPEDIAGTILFMVSRASAHFLGTVIPVDGGSGLGKVDLLPSDVAIKRLDEEEAAERARAAAKL</sequence>
<dbReference type="STRING" id="1344416.A0A139A209"/>
<dbReference type="InterPro" id="IPR036291">
    <property type="entry name" value="NAD(P)-bd_dom_sf"/>
</dbReference>
<keyword evidence="2" id="KW-0521">NADP</keyword>
<dbReference type="GO" id="GO:0016491">
    <property type="term" value="F:oxidoreductase activity"/>
    <property type="evidence" value="ECO:0007669"/>
    <property type="project" value="UniProtKB-KW"/>
</dbReference>
<gene>
    <name evidence="4" type="ORF">M427DRAFT_73551</name>
</gene>
<name>A0A139A209_GONPJ</name>
<dbReference type="Proteomes" id="UP000070544">
    <property type="component" value="Unassembled WGS sequence"/>
</dbReference>
<evidence type="ECO:0000256" key="2">
    <source>
        <dbReference type="ARBA" id="ARBA00022857"/>
    </source>
</evidence>
<dbReference type="PANTHER" id="PTHR43618:SF8">
    <property type="entry name" value="7ALPHA-HYDROXYSTEROID DEHYDROGENASE"/>
    <property type="match status" value="1"/>
</dbReference>
<reference evidence="4 5" key="1">
    <citation type="journal article" date="2015" name="Genome Biol. Evol.">
        <title>Phylogenomic analyses indicate that early fungi evolved digesting cell walls of algal ancestors of land plants.</title>
        <authorList>
            <person name="Chang Y."/>
            <person name="Wang S."/>
            <person name="Sekimoto S."/>
            <person name="Aerts A.L."/>
            <person name="Choi C."/>
            <person name="Clum A."/>
            <person name="LaButti K.M."/>
            <person name="Lindquist E.A."/>
            <person name="Yee Ngan C."/>
            <person name="Ohm R.A."/>
            <person name="Salamov A.A."/>
            <person name="Grigoriev I.V."/>
            <person name="Spatafora J.W."/>
            <person name="Berbee M.L."/>
        </authorList>
    </citation>
    <scope>NUCLEOTIDE SEQUENCE [LARGE SCALE GENOMIC DNA]</scope>
    <source>
        <strain evidence="4 5">JEL478</strain>
    </source>
</reference>
<keyword evidence="5" id="KW-1185">Reference proteome</keyword>
<dbReference type="InterPro" id="IPR052178">
    <property type="entry name" value="Sec_Metab_Biosynth_SDR"/>
</dbReference>
<keyword evidence="3" id="KW-0560">Oxidoreductase</keyword>
<accession>A0A139A209</accession>
<evidence type="ECO:0000256" key="3">
    <source>
        <dbReference type="ARBA" id="ARBA00023002"/>
    </source>
</evidence>
<dbReference type="Gene3D" id="3.40.50.720">
    <property type="entry name" value="NAD(P)-binding Rossmann-like Domain"/>
    <property type="match status" value="1"/>
</dbReference>
<dbReference type="InterPro" id="IPR002347">
    <property type="entry name" value="SDR_fam"/>
</dbReference>
<dbReference type="Pfam" id="PF00106">
    <property type="entry name" value="adh_short"/>
    <property type="match status" value="1"/>
</dbReference>
<dbReference type="OMA" id="VHICIAN"/>